<proteinExistence type="predicted"/>
<keyword evidence="3" id="KW-1185">Reference proteome</keyword>
<dbReference type="EMBL" id="BQNB010009166">
    <property type="protein sequence ID" value="GJS59679.1"/>
    <property type="molecule type" value="Genomic_DNA"/>
</dbReference>
<keyword evidence="1" id="KW-0812">Transmembrane</keyword>
<comment type="caution">
    <text evidence="2">The sequence shown here is derived from an EMBL/GenBank/DDBJ whole genome shotgun (WGS) entry which is preliminary data.</text>
</comment>
<gene>
    <name evidence="2" type="ORF">Tco_0654463</name>
</gene>
<protein>
    <submittedName>
        <fullName evidence="2">Uncharacterized protein</fullName>
    </submittedName>
</protein>
<keyword evidence="1" id="KW-1133">Transmembrane helix</keyword>
<feature type="transmembrane region" description="Helical" evidence="1">
    <location>
        <begin position="88"/>
        <end position="106"/>
    </location>
</feature>
<name>A0ABQ4X3F5_9ASTR</name>
<reference evidence="2" key="2">
    <citation type="submission" date="2022-01" db="EMBL/GenBank/DDBJ databases">
        <authorList>
            <person name="Yamashiro T."/>
            <person name="Shiraishi A."/>
            <person name="Satake H."/>
            <person name="Nakayama K."/>
        </authorList>
    </citation>
    <scope>NUCLEOTIDE SEQUENCE</scope>
</reference>
<reference evidence="2" key="1">
    <citation type="journal article" date="2022" name="Int. J. Mol. Sci.">
        <title>Draft Genome of Tanacetum Coccineum: Genomic Comparison of Closely Related Tanacetum-Family Plants.</title>
        <authorList>
            <person name="Yamashiro T."/>
            <person name="Shiraishi A."/>
            <person name="Nakayama K."/>
            <person name="Satake H."/>
        </authorList>
    </citation>
    <scope>NUCLEOTIDE SEQUENCE</scope>
</reference>
<accession>A0ABQ4X3F5</accession>
<sequence>MTSRRCFNALQMFQNQLKIGMLVWGEADIQKTSAKKESMKKAFQDCCKNWREVNPVHAYYNGSCTSKDNEDPSWNTSFKTKRTHKTTSALEVLWKTLFLLYLYLIGTL</sequence>
<organism evidence="2 3">
    <name type="scientific">Tanacetum coccineum</name>
    <dbReference type="NCBI Taxonomy" id="301880"/>
    <lineage>
        <taxon>Eukaryota</taxon>
        <taxon>Viridiplantae</taxon>
        <taxon>Streptophyta</taxon>
        <taxon>Embryophyta</taxon>
        <taxon>Tracheophyta</taxon>
        <taxon>Spermatophyta</taxon>
        <taxon>Magnoliopsida</taxon>
        <taxon>eudicotyledons</taxon>
        <taxon>Gunneridae</taxon>
        <taxon>Pentapetalae</taxon>
        <taxon>asterids</taxon>
        <taxon>campanulids</taxon>
        <taxon>Asterales</taxon>
        <taxon>Asteraceae</taxon>
        <taxon>Asteroideae</taxon>
        <taxon>Anthemideae</taxon>
        <taxon>Anthemidinae</taxon>
        <taxon>Tanacetum</taxon>
    </lineage>
</organism>
<keyword evidence="1" id="KW-0472">Membrane</keyword>
<dbReference type="Proteomes" id="UP001151760">
    <property type="component" value="Unassembled WGS sequence"/>
</dbReference>
<evidence type="ECO:0000256" key="1">
    <source>
        <dbReference type="SAM" id="Phobius"/>
    </source>
</evidence>
<evidence type="ECO:0000313" key="3">
    <source>
        <dbReference type="Proteomes" id="UP001151760"/>
    </source>
</evidence>
<evidence type="ECO:0000313" key="2">
    <source>
        <dbReference type="EMBL" id="GJS59679.1"/>
    </source>
</evidence>